<evidence type="ECO:0008006" key="3">
    <source>
        <dbReference type="Google" id="ProtNLM"/>
    </source>
</evidence>
<evidence type="ECO:0000313" key="1">
    <source>
        <dbReference type="EMBL" id="UOM51572.1"/>
    </source>
</evidence>
<dbReference type="Proteomes" id="UP000829708">
    <property type="component" value="Chromosome"/>
</dbReference>
<dbReference type="EMBL" id="CP094929">
    <property type="protein sequence ID" value="UOM51572.1"/>
    <property type="molecule type" value="Genomic_DNA"/>
</dbReference>
<evidence type="ECO:0000313" key="2">
    <source>
        <dbReference type="Proteomes" id="UP000829708"/>
    </source>
</evidence>
<reference evidence="2" key="1">
    <citation type="journal article" date="2024" name="J Bioinform Genom">
        <title>Complete genome sequence of the type strain bacterium Sphaerochaeta associata GLS2t (VKM B-2742)t.</title>
        <authorList>
            <person name="Troshina O.Y."/>
            <person name="Tepeeva A.N."/>
            <person name="Arzamasceva V.O."/>
            <person name="Whitman W.B."/>
            <person name="Varghese N."/>
            <person name="Shapiro N."/>
            <person name="Woyke T."/>
            <person name="Kripides N.C."/>
            <person name="Vasilenko O.V."/>
        </authorList>
    </citation>
    <scope>NUCLEOTIDE SEQUENCE [LARGE SCALE GENOMIC DNA]</scope>
    <source>
        <strain evidence="2">GLS2T</strain>
    </source>
</reference>
<dbReference type="InterPro" id="IPR029465">
    <property type="entry name" value="ATPgrasp_TupA"/>
</dbReference>
<proteinExistence type="predicted"/>
<organism evidence="1 2">
    <name type="scientific">Sphaerochaeta associata</name>
    <dbReference type="NCBI Taxonomy" id="1129264"/>
    <lineage>
        <taxon>Bacteria</taxon>
        <taxon>Pseudomonadati</taxon>
        <taxon>Spirochaetota</taxon>
        <taxon>Spirochaetia</taxon>
        <taxon>Spirochaetales</taxon>
        <taxon>Sphaerochaetaceae</taxon>
        <taxon>Sphaerochaeta</taxon>
    </lineage>
</organism>
<gene>
    <name evidence="1" type="ORF">MUG09_02135</name>
</gene>
<keyword evidence="2" id="KW-1185">Reference proteome</keyword>
<name>A0ABY4DBB7_9SPIR</name>
<dbReference type="RefSeq" id="WP_244773046.1">
    <property type="nucleotide sequence ID" value="NZ_CP094929.1"/>
</dbReference>
<accession>A0ABY4DBB7</accession>
<dbReference type="Pfam" id="PF14305">
    <property type="entry name" value="ATPgrasp_TupA"/>
    <property type="match status" value="1"/>
</dbReference>
<sequence>MSSIAYKIRKGLKNPHIVGEYLLERKLARIIPDRLYLSWLYRLKMGMSLNLKNPTTFNEKLQWLKLHDHNLLYPSLVDKYEVRQFVKDTIGEQYLIPLLGVYNTVDEIEFSTLPGTFVLKPTHTSGDVILCKDKDLLSPELTKQKMNMWLQKRYFWGLREWPYKHINPRIICESMIQTEDGRSPKDYKIFCFHGVPKFAFVASDRGVDTKFDFFDVDWNRQPVKQHYSTSNYDLPKPLQWDEMLQLARKLSQGIPHVRVDFYIDVAGRIFFGELTFFHFSGLEKFEPDSYDTLLGSWIDLAAL</sequence>
<protein>
    <recommendedName>
        <fullName evidence="3">Teichuronopeptide biosynthesis TupA-like protein</fullName>
    </recommendedName>
</protein>